<dbReference type="AlphaFoldDB" id="A0A916VFZ9"/>
<dbReference type="EMBL" id="BMAQ01000003">
    <property type="protein sequence ID" value="GFR37070.1"/>
    <property type="molecule type" value="Genomic_DNA"/>
</dbReference>
<accession>A0A916VFZ9</accession>
<dbReference type="PANTHER" id="PTHR30371:SF4">
    <property type="entry name" value="SEC-INDEPENDENT PROTEIN TRANSLOCASE PROTEIN TATCD"/>
    <property type="match status" value="1"/>
</dbReference>
<keyword evidence="2 5" id="KW-0812">Transmembrane</keyword>
<comment type="subcellular location">
    <subcellularLocation>
        <location evidence="5">Cell membrane</location>
        <topology evidence="5">Multi-pass membrane protein</topology>
    </subcellularLocation>
    <subcellularLocation>
        <location evidence="1">Membrane</location>
        <topology evidence="1">Multi-pass membrane protein</topology>
    </subcellularLocation>
</comment>
<evidence type="ECO:0000313" key="7">
    <source>
        <dbReference type="Proteomes" id="UP000654993"/>
    </source>
</evidence>
<reference evidence="6" key="1">
    <citation type="submission" date="2020-08" db="EMBL/GenBank/DDBJ databases">
        <authorList>
            <person name="Uke A."/>
            <person name="Chhe C."/>
            <person name="Baramee S."/>
            <person name="Kosugi A."/>
        </authorList>
    </citation>
    <scope>NUCLEOTIDE SEQUENCE</scope>
    <source>
        <strain evidence="6">DA-C8</strain>
    </source>
</reference>
<comment type="function">
    <text evidence="5">Part of the twin-arginine translocation (Tat) system that transports large folded proteins containing a characteristic twin-arginine motif in their signal peptide across membranes.</text>
</comment>
<keyword evidence="5" id="KW-0811">Translocation</keyword>
<dbReference type="GO" id="GO:0033281">
    <property type="term" value="C:TAT protein transport complex"/>
    <property type="evidence" value="ECO:0007669"/>
    <property type="project" value="UniProtKB-UniRule"/>
</dbReference>
<comment type="subunit">
    <text evidence="5">Forms a complex with TatA.</text>
</comment>
<dbReference type="NCBIfam" id="TIGR00945">
    <property type="entry name" value="tatC"/>
    <property type="match status" value="1"/>
</dbReference>
<comment type="similarity">
    <text evidence="5">Belongs to the TatC family.</text>
</comment>
<dbReference type="PANTHER" id="PTHR30371">
    <property type="entry name" value="SEC-INDEPENDENT PROTEIN TRANSLOCASE PROTEIN TATC"/>
    <property type="match status" value="1"/>
</dbReference>
<dbReference type="HAMAP" id="MF_00902">
    <property type="entry name" value="TatC"/>
    <property type="match status" value="1"/>
</dbReference>
<dbReference type="InterPro" id="IPR002033">
    <property type="entry name" value="TatC"/>
</dbReference>
<keyword evidence="7" id="KW-1185">Reference proteome</keyword>
<keyword evidence="5" id="KW-1003">Cell membrane</keyword>
<dbReference type="GO" id="GO:0043953">
    <property type="term" value="P:protein transport by the Tat complex"/>
    <property type="evidence" value="ECO:0007669"/>
    <property type="project" value="UniProtKB-UniRule"/>
</dbReference>
<feature type="transmembrane region" description="Helical" evidence="5">
    <location>
        <begin position="67"/>
        <end position="89"/>
    </location>
</feature>
<protein>
    <recommendedName>
        <fullName evidence="5">Sec-independent protein translocase protein TatC</fullName>
    </recommendedName>
</protein>
<dbReference type="Pfam" id="PF00902">
    <property type="entry name" value="TatC"/>
    <property type="match status" value="1"/>
</dbReference>
<evidence type="ECO:0000256" key="3">
    <source>
        <dbReference type="ARBA" id="ARBA00022989"/>
    </source>
</evidence>
<dbReference type="RefSeq" id="WP_242457384.1">
    <property type="nucleotide sequence ID" value="NZ_BMAQ01000003.1"/>
</dbReference>
<name>A0A916VFZ9_9BACL</name>
<dbReference type="GO" id="GO:0065002">
    <property type="term" value="P:intracellular protein transmembrane transport"/>
    <property type="evidence" value="ECO:0007669"/>
    <property type="project" value="TreeGrafter"/>
</dbReference>
<keyword evidence="5" id="KW-0653">Protein transport</keyword>
<keyword evidence="5" id="KW-0813">Transport</keyword>
<gene>
    <name evidence="6" type="primary">tatC2</name>
    <name evidence="5" type="synonym">tatC</name>
    <name evidence="6" type="ORF">PRECH8_03660</name>
</gene>
<dbReference type="PRINTS" id="PR01840">
    <property type="entry name" value="TATCFAMILY"/>
</dbReference>
<evidence type="ECO:0000256" key="5">
    <source>
        <dbReference type="HAMAP-Rule" id="MF_00902"/>
    </source>
</evidence>
<reference evidence="6" key="2">
    <citation type="journal article" date="2021" name="Data Brief">
        <title>Draft genome sequence data of the facultative, thermophilic, xylanolytic bacterium Paenibacillus sp. strain DA-C8.</title>
        <authorList>
            <person name="Chhe C."/>
            <person name="Uke A."/>
            <person name="Baramee S."/>
            <person name="Ungkulpasvich U."/>
            <person name="Tachaapaikoon C."/>
            <person name="Pason P."/>
            <person name="Waeonukul R."/>
            <person name="Ratanakhanokchai K."/>
            <person name="Kosugi A."/>
        </authorList>
    </citation>
    <scope>NUCLEOTIDE SEQUENCE</scope>
    <source>
        <strain evidence="6">DA-C8</strain>
    </source>
</reference>
<feature type="transmembrane region" description="Helical" evidence="5">
    <location>
        <begin position="110"/>
        <end position="135"/>
    </location>
</feature>
<comment type="caution">
    <text evidence="5">Lacks conserved residue(s) required for the propagation of feature annotation.</text>
</comment>
<dbReference type="Proteomes" id="UP000654993">
    <property type="component" value="Unassembled WGS sequence"/>
</dbReference>
<sequence length="250" mass="28545">MKENREMSFVDHLSELRSRVVRIVIVFVIALIAGFAVGQPIIEYLMHVPPASGFELNVFSPWDSLRIYINVAMLAALMISLPFALYQIWRFVSPGLKPHERKAALNYIPLAALLGICGLAFAYFVVFPLTFSFTLYLAQSMGLTMTYGITQYFSFMFNILIPVTLVFELPVIVLFLTTIHILKPAFLIKIRKTAYVVLVIISTLITPPDLVSALIVYLPLLLLYEMSIFFSKRVHKKQQRRLSLEEQLLH</sequence>
<keyword evidence="3 5" id="KW-1133">Transmembrane helix</keyword>
<evidence type="ECO:0000313" key="6">
    <source>
        <dbReference type="EMBL" id="GFR37070.1"/>
    </source>
</evidence>
<keyword evidence="4 5" id="KW-0472">Membrane</keyword>
<proteinExistence type="inferred from homology"/>
<organism evidence="6 7">
    <name type="scientific">Insulibacter thermoxylanivorax</name>
    <dbReference type="NCBI Taxonomy" id="2749268"/>
    <lineage>
        <taxon>Bacteria</taxon>
        <taxon>Bacillati</taxon>
        <taxon>Bacillota</taxon>
        <taxon>Bacilli</taxon>
        <taxon>Bacillales</taxon>
        <taxon>Paenibacillaceae</taxon>
        <taxon>Insulibacter</taxon>
    </lineage>
</organism>
<dbReference type="GO" id="GO:0009977">
    <property type="term" value="F:proton motive force dependent protein transmembrane transporter activity"/>
    <property type="evidence" value="ECO:0007669"/>
    <property type="project" value="TreeGrafter"/>
</dbReference>
<comment type="caution">
    <text evidence="6">The sequence shown here is derived from an EMBL/GenBank/DDBJ whole genome shotgun (WGS) entry which is preliminary data.</text>
</comment>
<feature type="transmembrane region" description="Helical" evidence="5">
    <location>
        <begin position="20"/>
        <end position="42"/>
    </location>
</feature>
<evidence type="ECO:0000256" key="1">
    <source>
        <dbReference type="ARBA" id="ARBA00004141"/>
    </source>
</evidence>
<evidence type="ECO:0000256" key="4">
    <source>
        <dbReference type="ARBA" id="ARBA00023136"/>
    </source>
</evidence>
<feature type="transmembrane region" description="Helical" evidence="5">
    <location>
        <begin position="155"/>
        <end position="179"/>
    </location>
</feature>
<evidence type="ECO:0000256" key="2">
    <source>
        <dbReference type="ARBA" id="ARBA00022692"/>
    </source>
</evidence>